<dbReference type="InterPro" id="IPR036514">
    <property type="entry name" value="SGNH_hydro_sf"/>
</dbReference>
<dbReference type="Proteomes" id="UP000234331">
    <property type="component" value="Unassembled WGS sequence"/>
</dbReference>
<evidence type="ECO:0000313" key="2">
    <source>
        <dbReference type="Proteomes" id="UP000234331"/>
    </source>
</evidence>
<dbReference type="AlphaFoldDB" id="A0A2I2KUC1"/>
<dbReference type="InterPro" id="IPR007407">
    <property type="entry name" value="DUF459"/>
</dbReference>
<name>A0A2I2KUC1_9ACTN</name>
<dbReference type="SUPFAM" id="SSF52266">
    <property type="entry name" value="SGNH hydrolase"/>
    <property type="match status" value="1"/>
</dbReference>
<proteinExistence type="predicted"/>
<gene>
    <name evidence="1" type="ORF">FRACA_3120004</name>
</gene>
<keyword evidence="2" id="KW-1185">Reference proteome</keyword>
<evidence type="ECO:0000313" key="1">
    <source>
        <dbReference type="EMBL" id="SNQ49265.1"/>
    </source>
</evidence>
<accession>A0A2I2KUC1</accession>
<dbReference type="Pfam" id="PF04311">
    <property type="entry name" value="DUF459"/>
    <property type="match status" value="1"/>
</dbReference>
<dbReference type="Gene3D" id="3.40.50.1110">
    <property type="entry name" value="SGNH hydrolase"/>
    <property type="match status" value="1"/>
</dbReference>
<organism evidence="1 2">
    <name type="scientific">Frankia canadensis</name>
    <dbReference type="NCBI Taxonomy" id="1836972"/>
    <lineage>
        <taxon>Bacteria</taxon>
        <taxon>Bacillati</taxon>
        <taxon>Actinomycetota</taxon>
        <taxon>Actinomycetes</taxon>
        <taxon>Frankiales</taxon>
        <taxon>Frankiaceae</taxon>
        <taxon>Frankia</taxon>
    </lineage>
</organism>
<sequence>MLADHRNEVLVRTWGGTAPCDWLTDIRDQVRRWRPTVVALAFSGNQGTACMQGRDLITAYRQDVTEAVRLLTDYGADVILVEAPPRRDQEVDAAGLTPLDRVWREIAASWPRTRVAPAGRAVTTATGHFTPMLPCVAGETCGPGGQVTVRSPDGVHFCPKVEPPMVACPVVAAGAVRYGTAIARAALALATGKDPRPTAGDSPHPAA</sequence>
<evidence type="ECO:0008006" key="3">
    <source>
        <dbReference type="Google" id="ProtNLM"/>
    </source>
</evidence>
<dbReference type="EMBL" id="FZMO01000238">
    <property type="protein sequence ID" value="SNQ49265.1"/>
    <property type="molecule type" value="Genomic_DNA"/>
</dbReference>
<reference evidence="1 2" key="1">
    <citation type="submission" date="2017-06" db="EMBL/GenBank/DDBJ databases">
        <authorList>
            <person name="Kim H.J."/>
            <person name="Triplett B.A."/>
        </authorList>
    </citation>
    <scope>NUCLEOTIDE SEQUENCE [LARGE SCALE GENOMIC DNA]</scope>
    <source>
        <strain evidence="1">FRACA_ARgP5</strain>
    </source>
</reference>
<protein>
    <recommendedName>
        <fullName evidence="3">SGNH domain-containing protein</fullName>
    </recommendedName>
</protein>